<dbReference type="PROSITE" id="PS51792">
    <property type="entry name" value="YIPPEE"/>
    <property type="match status" value="1"/>
</dbReference>
<dbReference type="GO" id="GO:0046872">
    <property type="term" value="F:metal ion binding"/>
    <property type="evidence" value="ECO:0007669"/>
    <property type="project" value="UniProtKB-KW"/>
</dbReference>
<proteinExistence type="inferred from homology"/>
<dbReference type="InterPro" id="IPR039058">
    <property type="entry name" value="Yippee_fam"/>
</dbReference>
<reference evidence="7" key="1">
    <citation type="submission" date="2015-05" db="EMBL/GenBank/DDBJ databases">
        <authorList>
            <person name="Fogelqvist Johan"/>
        </authorList>
    </citation>
    <scope>NUCLEOTIDE SEQUENCE [LARGE SCALE GENOMIC DNA]</scope>
</reference>
<dbReference type="AlphaFoldDB" id="A0A0G4MLE8"/>
<evidence type="ECO:0000313" key="6">
    <source>
        <dbReference type="EMBL" id="CRK34967.1"/>
    </source>
</evidence>
<organism evidence="6 7">
    <name type="scientific">Verticillium longisporum</name>
    <name type="common">Verticillium dahliae var. longisporum</name>
    <dbReference type="NCBI Taxonomy" id="100787"/>
    <lineage>
        <taxon>Eukaryota</taxon>
        <taxon>Fungi</taxon>
        <taxon>Dikarya</taxon>
        <taxon>Ascomycota</taxon>
        <taxon>Pezizomycotina</taxon>
        <taxon>Sordariomycetes</taxon>
        <taxon>Hypocreomycetidae</taxon>
        <taxon>Glomerellales</taxon>
        <taxon>Plectosphaerellaceae</taxon>
        <taxon>Verticillium</taxon>
    </lineage>
</organism>
<dbReference type="InterPro" id="IPR004910">
    <property type="entry name" value="Yippee/Mis18/Cereblon"/>
</dbReference>
<dbReference type="PANTHER" id="PTHR13848">
    <property type="entry name" value="PROTEIN YIPPEE-LIKE CG15309-RELATED"/>
    <property type="match status" value="1"/>
</dbReference>
<evidence type="ECO:0000256" key="3">
    <source>
        <dbReference type="ARBA" id="ARBA00022833"/>
    </source>
</evidence>
<evidence type="ECO:0000256" key="2">
    <source>
        <dbReference type="ARBA" id="ARBA00022723"/>
    </source>
</evidence>
<dbReference type="EMBL" id="CVQI01027335">
    <property type="protein sequence ID" value="CRK34967.1"/>
    <property type="molecule type" value="Genomic_DNA"/>
</dbReference>
<evidence type="ECO:0000256" key="4">
    <source>
        <dbReference type="RuleBase" id="RU110713"/>
    </source>
</evidence>
<comment type="similarity">
    <text evidence="1 4">Belongs to the yippee family.</text>
</comment>
<keyword evidence="3" id="KW-0862">Zinc</keyword>
<evidence type="ECO:0000259" key="5">
    <source>
        <dbReference type="PROSITE" id="PS51792"/>
    </source>
</evidence>
<evidence type="ECO:0000256" key="1">
    <source>
        <dbReference type="ARBA" id="ARBA00005613"/>
    </source>
</evidence>
<dbReference type="InterPro" id="IPR034751">
    <property type="entry name" value="Yippee"/>
</dbReference>
<feature type="domain" description="Yippee" evidence="5">
    <location>
        <begin position="1"/>
        <end position="75"/>
    </location>
</feature>
<gene>
    <name evidence="6" type="ORF">BN1723_014926</name>
</gene>
<evidence type="ECO:0000313" key="7">
    <source>
        <dbReference type="Proteomes" id="UP000045706"/>
    </source>
</evidence>
<dbReference type="Pfam" id="PF03226">
    <property type="entry name" value="Yippee-Mis18"/>
    <property type="match status" value="1"/>
</dbReference>
<sequence>MLSRDGKRTLSSSRHRDLLNVRVGRSENRQLVTGWHVVADITCAVCHAKLGWKYVDAREEAQKYKRRGRKASAGK</sequence>
<name>A0A0G4MLE8_VERLO</name>
<dbReference type="Proteomes" id="UP000045706">
    <property type="component" value="Unassembled WGS sequence"/>
</dbReference>
<protein>
    <recommendedName>
        <fullName evidence="4">Protein yippee-like</fullName>
    </recommendedName>
</protein>
<keyword evidence="2" id="KW-0479">Metal-binding</keyword>
<accession>A0A0G4MLE8</accession>